<dbReference type="RefSeq" id="WP_290207507.1">
    <property type="nucleotide sequence ID" value="NZ_JASDDK010000006.1"/>
</dbReference>
<name>A0ABT7ZXV2_9FLAO</name>
<evidence type="ECO:0000313" key="1">
    <source>
        <dbReference type="EMBL" id="MDN3493830.1"/>
    </source>
</evidence>
<accession>A0ABT7ZXV2</accession>
<dbReference type="EMBL" id="JASDDK010000006">
    <property type="protein sequence ID" value="MDN3493830.1"/>
    <property type="molecule type" value="Genomic_DNA"/>
</dbReference>
<protein>
    <submittedName>
        <fullName evidence="1">Uncharacterized protein</fullName>
    </submittedName>
</protein>
<sequence>MKLLYTLVFVFLTTIVYGQKTTLFQNTNVRAKELKHDLTASGDSLIFKCERTIFEVAIFKDDFERIIKVRNNEAVIPVADLPVGKYIVEVLLRDKLIVITLLRNEPFDLLDAAPLITGNSNIISTRPIKKHLVAHFTKPKTKMQSDEENYIEKTNQLVLSKKDAFTEEYNTSTTDLAVAGKRATAARGTSIRANSSQSTLAKGSISKPNKKYWVVYKINNGQSSEKIQRMSDQEAVDRLIKKNEIDLTTKTGRLNELIVWAIYDSSMFVQHKRKHKTDYMNIASESFQLKPYYKKVNSVETN</sequence>
<gene>
    <name evidence="1" type="ORF">QMA06_13975</name>
</gene>
<reference evidence="1 2" key="1">
    <citation type="journal article" date="2023" name="Int. J. Syst. Evol. Microbiol.">
        <title>Winogradskyella bathintestinalis sp. nov., isolated from the intestine of the deep-sea loosejaw dragonfish, Malacosteus niger.</title>
        <authorList>
            <person name="Uniacke-Lowe S."/>
            <person name="Johnson C.N."/>
            <person name="Stanton C."/>
            <person name="Hill C."/>
            <person name="Ross P."/>
        </authorList>
    </citation>
    <scope>NUCLEOTIDE SEQUENCE [LARGE SCALE GENOMIC DNA]</scope>
    <source>
        <strain evidence="1 2">APC 3343</strain>
    </source>
</reference>
<dbReference type="Proteomes" id="UP001231197">
    <property type="component" value="Unassembled WGS sequence"/>
</dbReference>
<proteinExistence type="predicted"/>
<organism evidence="1 2">
    <name type="scientific">Winogradskyella bathintestinalis</name>
    <dbReference type="NCBI Taxonomy" id="3035208"/>
    <lineage>
        <taxon>Bacteria</taxon>
        <taxon>Pseudomonadati</taxon>
        <taxon>Bacteroidota</taxon>
        <taxon>Flavobacteriia</taxon>
        <taxon>Flavobacteriales</taxon>
        <taxon>Flavobacteriaceae</taxon>
        <taxon>Winogradskyella</taxon>
    </lineage>
</organism>
<keyword evidence="2" id="KW-1185">Reference proteome</keyword>
<evidence type="ECO:0000313" key="2">
    <source>
        <dbReference type="Proteomes" id="UP001231197"/>
    </source>
</evidence>
<comment type="caution">
    <text evidence="1">The sequence shown here is derived from an EMBL/GenBank/DDBJ whole genome shotgun (WGS) entry which is preliminary data.</text>
</comment>